<reference evidence="2 3" key="1">
    <citation type="journal article" date="2014" name="Nat. Commun.">
        <title>Klebsormidium flaccidum genome reveals primary factors for plant terrestrial adaptation.</title>
        <authorList>
            <person name="Hori K."/>
            <person name="Maruyama F."/>
            <person name="Fujisawa T."/>
            <person name="Togashi T."/>
            <person name="Yamamoto N."/>
            <person name="Seo M."/>
            <person name="Sato S."/>
            <person name="Yamada T."/>
            <person name="Mori H."/>
            <person name="Tajima N."/>
            <person name="Moriyama T."/>
            <person name="Ikeuchi M."/>
            <person name="Watanabe M."/>
            <person name="Wada H."/>
            <person name="Kobayashi K."/>
            <person name="Saito M."/>
            <person name="Masuda T."/>
            <person name="Sasaki-Sekimoto Y."/>
            <person name="Mashiguchi K."/>
            <person name="Awai K."/>
            <person name="Shimojima M."/>
            <person name="Masuda S."/>
            <person name="Iwai M."/>
            <person name="Nobusawa T."/>
            <person name="Narise T."/>
            <person name="Kondo S."/>
            <person name="Saito H."/>
            <person name="Sato R."/>
            <person name="Murakawa M."/>
            <person name="Ihara Y."/>
            <person name="Oshima-Yamada Y."/>
            <person name="Ohtaka K."/>
            <person name="Satoh M."/>
            <person name="Sonobe K."/>
            <person name="Ishii M."/>
            <person name="Ohtani R."/>
            <person name="Kanamori-Sato M."/>
            <person name="Honoki R."/>
            <person name="Miyazaki D."/>
            <person name="Mochizuki H."/>
            <person name="Umetsu J."/>
            <person name="Higashi K."/>
            <person name="Shibata D."/>
            <person name="Kamiya Y."/>
            <person name="Sato N."/>
            <person name="Nakamura Y."/>
            <person name="Tabata S."/>
            <person name="Ida S."/>
            <person name="Kurokawa K."/>
            <person name="Ohta H."/>
        </authorList>
    </citation>
    <scope>NUCLEOTIDE SEQUENCE [LARGE SCALE GENOMIC DNA]</scope>
    <source>
        <strain evidence="2 3">NIES-2285</strain>
    </source>
</reference>
<feature type="region of interest" description="Disordered" evidence="1">
    <location>
        <begin position="154"/>
        <end position="174"/>
    </location>
</feature>
<keyword evidence="3" id="KW-1185">Reference proteome</keyword>
<organism evidence="2 3">
    <name type="scientific">Klebsormidium nitens</name>
    <name type="common">Green alga</name>
    <name type="synonym">Ulothrix nitens</name>
    <dbReference type="NCBI Taxonomy" id="105231"/>
    <lineage>
        <taxon>Eukaryota</taxon>
        <taxon>Viridiplantae</taxon>
        <taxon>Streptophyta</taxon>
        <taxon>Klebsormidiophyceae</taxon>
        <taxon>Klebsormidiales</taxon>
        <taxon>Klebsormidiaceae</taxon>
        <taxon>Klebsormidium</taxon>
    </lineage>
</organism>
<feature type="compositionally biased region" description="Basic and acidic residues" evidence="1">
    <location>
        <begin position="264"/>
        <end position="287"/>
    </location>
</feature>
<feature type="compositionally biased region" description="Low complexity" evidence="1">
    <location>
        <begin position="821"/>
        <end position="834"/>
    </location>
</feature>
<dbReference type="PANTHER" id="PTHR35761">
    <property type="entry name" value="ATR INTERACTING PROTEIN"/>
    <property type="match status" value="1"/>
</dbReference>
<dbReference type="AlphaFoldDB" id="A0A1Y1HRG5"/>
<dbReference type="InterPro" id="IPR016024">
    <property type="entry name" value="ARM-type_fold"/>
</dbReference>
<accession>A0A1Y1HRG5</accession>
<dbReference type="OrthoDB" id="645074at2759"/>
<feature type="region of interest" description="Disordered" evidence="1">
    <location>
        <begin position="264"/>
        <end position="378"/>
    </location>
</feature>
<sequence>MADPMDDDDDYNWDLCIAEIDKVERAAVEWKTAQQQNGPQASAPRPSFQTNAGQLPQQGQTFTPQRGNFPQPQQAPSPHNSQAPSHQNPQAYSHQQRPMLIQPVAPPRPSVQQAPGARWQVPGTGVVQNAAPRQPLQPVPAQQNGPLPRAFVQAKPNAPAAVSTGQSSNSVPAAGTVQQDLWRLQEELRQNEQAIRDKDGCISLLRSRVQTAESETFELRKRAAGVSGSSQQTSSRQTTDMQREIERLQAQLLFKDQEVQEAKRAKAEKDAKMKEAQEAAQRLEAELRAAQSQQRASPGSAAKRRREVDTDSPTRPLALNQQLNRLTSEPGAPPGRSPRALFKSPAHGRGGERPQQNQSQESDRAARTPVAPSAAAAAAAGVTSSSTAAASPAASPAAAPTAPEAVVDRGAEARVRGDGGAAAAEGPVPKSKETEPKSLRSVERLETVGARLREAESGACFVQKLFAVAAGDVFGLVSGGDGAERNGVAADGRKAASSLMGVLAESSGEGQAMDVDVVSEREAFRDAFVKVMNGLKPVATLFSPLRAALDSKKPTSVYASLRVLRVLLRLDATTRFTVLGSAAATPLGANWVPIQPSTPTTQATAQIGSDSHVPLSSVNSQARLSSRVKIGPASKAHAAASSADVSGRQRNGKGKATVESDPGPSGVTELGTRVASRFAASGSGRDGAPIDCAFFDRLIELAVEAEDPRAQFEAASTLGLLVAHVPATQWTELAFLVTERKLEPLIGLESPPPVRGVALHVVHLLCESPPLVSFVFSDEGGKPSDGGGKVSDGPGKVSDGGGKVSDGTRASEATSKRPETDPSTSGPGDSPGGATSLFSAVAACLGPETKDPVLKHAAVQLLAFVHGLSDNCAGLLTSLGRNESDVREPTPQLGPGATDAGPDAEARHVSGDVDKAEPPIVARLLDVLDEELRGEAEGADCSGDERAALRGEACSLLASLVQRDEALCSIFVSSRRTRLAISVVTRMIKLAETATEKASRSIVEVAKSVQRRILDNMPPQTNDVVNV</sequence>
<proteinExistence type="predicted"/>
<feature type="compositionally biased region" description="Low complexity" evidence="1">
    <location>
        <begin position="227"/>
        <end position="239"/>
    </location>
</feature>
<dbReference type="SUPFAM" id="SSF48371">
    <property type="entry name" value="ARM repeat"/>
    <property type="match status" value="1"/>
</dbReference>
<feature type="compositionally biased region" description="Polar residues" evidence="1">
    <location>
        <begin position="47"/>
        <end position="95"/>
    </location>
</feature>
<dbReference type="PANTHER" id="PTHR35761:SF1">
    <property type="entry name" value="PROTEIN SENSITIVE TO UV 2"/>
    <property type="match status" value="1"/>
</dbReference>
<evidence type="ECO:0000256" key="1">
    <source>
        <dbReference type="SAM" id="MobiDB-lite"/>
    </source>
</evidence>
<dbReference type="GO" id="GO:0006974">
    <property type="term" value="P:DNA damage response"/>
    <property type="evidence" value="ECO:0007669"/>
    <property type="project" value="InterPro"/>
</dbReference>
<feature type="compositionally biased region" description="Polar residues" evidence="1">
    <location>
        <begin position="163"/>
        <end position="174"/>
    </location>
</feature>
<dbReference type="STRING" id="105231.A0A1Y1HRG5"/>
<dbReference type="OMA" id="CILINDE"/>
<feature type="region of interest" description="Disordered" evidence="1">
    <location>
        <begin position="412"/>
        <end position="442"/>
    </location>
</feature>
<evidence type="ECO:0000313" key="2">
    <source>
        <dbReference type="EMBL" id="GAQ80693.1"/>
    </source>
</evidence>
<dbReference type="Proteomes" id="UP000054558">
    <property type="component" value="Unassembled WGS sequence"/>
</dbReference>
<feature type="region of interest" description="Disordered" evidence="1">
    <location>
        <begin position="882"/>
        <end position="906"/>
    </location>
</feature>
<dbReference type="EMBL" id="DF237009">
    <property type="protein sequence ID" value="GAQ80693.1"/>
    <property type="molecule type" value="Genomic_DNA"/>
</dbReference>
<feature type="region of interest" description="Disordered" evidence="1">
    <location>
        <begin position="29"/>
        <end position="95"/>
    </location>
</feature>
<feature type="region of interest" description="Disordered" evidence="1">
    <location>
        <begin position="213"/>
        <end position="241"/>
    </location>
</feature>
<feature type="compositionally biased region" description="Basic and acidic residues" evidence="1">
    <location>
        <begin position="430"/>
        <end position="442"/>
    </location>
</feature>
<protein>
    <submittedName>
        <fullName evidence="2">Uncharacterized protein</fullName>
    </submittedName>
</protein>
<feature type="region of interest" description="Disordered" evidence="1">
    <location>
        <begin position="777"/>
        <end position="834"/>
    </location>
</feature>
<feature type="region of interest" description="Disordered" evidence="1">
    <location>
        <begin position="639"/>
        <end position="669"/>
    </location>
</feature>
<dbReference type="InterPro" id="IPR044952">
    <property type="entry name" value="SUV2"/>
</dbReference>
<name>A0A1Y1HRG5_KLENI</name>
<feature type="compositionally biased region" description="Low complexity" evidence="1">
    <location>
        <begin position="367"/>
        <end position="378"/>
    </location>
</feature>
<evidence type="ECO:0000313" key="3">
    <source>
        <dbReference type="Proteomes" id="UP000054558"/>
    </source>
</evidence>
<gene>
    <name evidence="2" type="ORF">KFL_000600100</name>
</gene>